<dbReference type="PROSITE" id="PS50801">
    <property type="entry name" value="STAS"/>
    <property type="match status" value="1"/>
</dbReference>
<name>A0A919T9P6_9ACTN</name>
<dbReference type="InterPro" id="IPR036513">
    <property type="entry name" value="STAS_dom_sf"/>
</dbReference>
<evidence type="ECO:0000259" key="3">
    <source>
        <dbReference type="PROSITE" id="PS50801"/>
    </source>
</evidence>
<proteinExistence type="inferred from homology"/>
<evidence type="ECO:0000256" key="2">
    <source>
        <dbReference type="RuleBase" id="RU003749"/>
    </source>
</evidence>
<protein>
    <recommendedName>
        <fullName evidence="2">Anti-sigma factor antagonist</fullName>
    </recommendedName>
</protein>
<dbReference type="PANTHER" id="PTHR33495:SF2">
    <property type="entry name" value="ANTI-SIGMA FACTOR ANTAGONIST TM_1081-RELATED"/>
    <property type="match status" value="1"/>
</dbReference>
<dbReference type="AlphaFoldDB" id="A0A919T9P6"/>
<keyword evidence="5" id="KW-1185">Reference proteome</keyword>
<dbReference type="InterPro" id="IPR003658">
    <property type="entry name" value="Anti-sigma_ant"/>
</dbReference>
<dbReference type="SUPFAM" id="SSF52091">
    <property type="entry name" value="SpoIIaa-like"/>
    <property type="match status" value="1"/>
</dbReference>
<organism evidence="4 5">
    <name type="scientific">Paractinoplanes toevensis</name>
    <dbReference type="NCBI Taxonomy" id="571911"/>
    <lineage>
        <taxon>Bacteria</taxon>
        <taxon>Bacillati</taxon>
        <taxon>Actinomycetota</taxon>
        <taxon>Actinomycetes</taxon>
        <taxon>Micromonosporales</taxon>
        <taxon>Micromonosporaceae</taxon>
        <taxon>Paractinoplanes</taxon>
    </lineage>
</organism>
<dbReference type="Proteomes" id="UP000677082">
    <property type="component" value="Unassembled WGS sequence"/>
</dbReference>
<dbReference type="EMBL" id="BOQN01000029">
    <property type="protein sequence ID" value="GIM90445.1"/>
    <property type="molecule type" value="Genomic_DNA"/>
</dbReference>
<comment type="similarity">
    <text evidence="1 2">Belongs to the anti-sigma-factor antagonist family.</text>
</comment>
<evidence type="ECO:0000256" key="1">
    <source>
        <dbReference type="ARBA" id="ARBA00009013"/>
    </source>
</evidence>
<dbReference type="Pfam" id="PF01740">
    <property type="entry name" value="STAS"/>
    <property type="match status" value="1"/>
</dbReference>
<feature type="domain" description="STAS" evidence="3">
    <location>
        <begin position="12"/>
        <end position="118"/>
    </location>
</feature>
<dbReference type="NCBIfam" id="TIGR00377">
    <property type="entry name" value="ant_ant_sig"/>
    <property type="match status" value="1"/>
</dbReference>
<comment type="caution">
    <text evidence="4">The sequence shown here is derived from an EMBL/GenBank/DDBJ whole genome shotgun (WGS) entry which is preliminary data.</text>
</comment>
<sequence>MESSIQRTLADDGSATVTVHGEIDFANCDDLAAHIRYAVEQWSPPVIRVAVSDATFIDSTGLGALIEGYKATVEAGSDFLVVDPTDNFRRVLDVTGLSDLFGLSDALERPETAQATGA</sequence>
<gene>
    <name evidence="4" type="ORF">Ato02nite_022380</name>
</gene>
<dbReference type="InterPro" id="IPR002645">
    <property type="entry name" value="STAS_dom"/>
</dbReference>
<dbReference type="RefSeq" id="WP_213006374.1">
    <property type="nucleotide sequence ID" value="NZ_BOQN01000029.1"/>
</dbReference>
<dbReference type="Gene3D" id="3.30.750.24">
    <property type="entry name" value="STAS domain"/>
    <property type="match status" value="1"/>
</dbReference>
<accession>A0A919T9P6</accession>
<evidence type="ECO:0000313" key="4">
    <source>
        <dbReference type="EMBL" id="GIM90445.1"/>
    </source>
</evidence>
<dbReference type="PANTHER" id="PTHR33495">
    <property type="entry name" value="ANTI-SIGMA FACTOR ANTAGONIST TM_1081-RELATED-RELATED"/>
    <property type="match status" value="1"/>
</dbReference>
<dbReference type="CDD" id="cd07043">
    <property type="entry name" value="STAS_anti-anti-sigma_factors"/>
    <property type="match status" value="1"/>
</dbReference>
<reference evidence="4 5" key="1">
    <citation type="submission" date="2021-03" db="EMBL/GenBank/DDBJ databases">
        <title>Whole genome shotgun sequence of Actinoplanes toevensis NBRC 105298.</title>
        <authorList>
            <person name="Komaki H."/>
            <person name="Tamura T."/>
        </authorList>
    </citation>
    <scope>NUCLEOTIDE SEQUENCE [LARGE SCALE GENOMIC DNA]</scope>
    <source>
        <strain evidence="4 5">NBRC 105298</strain>
    </source>
</reference>
<dbReference type="GO" id="GO:0043856">
    <property type="term" value="F:anti-sigma factor antagonist activity"/>
    <property type="evidence" value="ECO:0007669"/>
    <property type="project" value="InterPro"/>
</dbReference>
<evidence type="ECO:0000313" key="5">
    <source>
        <dbReference type="Proteomes" id="UP000677082"/>
    </source>
</evidence>